<name>A0A1P8K6U6_9BURK</name>
<feature type="domain" description="DUF4136" evidence="1">
    <location>
        <begin position="47"/>
        <end position="182"/>
    </location>
</feature>
<dbReference type="PROSITE" id="PS51257">
    <property type="entry name" value="PROKAR_LIPOPROTEIN"/>
    <property type="match status" value="1"/>
</dbReference>
<dbReference type="InterPro" id="IPR025411">
    <property type="entry name" value="DUF4136"/>
</dbReference>
<evidence type="ECO:0000259" key="1">
    <source>
        <dbReference type="Pfam" id="PF13590"/>
    </source>
</evidence>
<accession>A0A1P8K6U6</accession>
<dbReference type="Pfam" id="PF13590">
    <property type="entry name" value="DUF4136"/>
    <property type="match status" value="1"/>
</dbReference>
<protein>
    <recommendedName>
        <fullName evidence="1">DUF4136 domain-containing protein</fullName>
    </recommendedName>
</protein>
<keyword evidence="3" id="KW-1185">Reference proteome</keyword>
<reference evidence="2 3" key="1">
    <citation type="submission" date="2017-01" db="EMBL/GenBank/DDBJ databases">
        <authorList>
            <person name="Mah S.A."/>
            <person name="Swanson W.J."/>
            <person name="Moy G.W."/>
            <person name="Vacquier V.D."/>
        </authorList>
    </citation>
    <scope>NUCLEOTIDE SEQUENCE [LARGE SCALE GENOMIC DNA]</scope>
    <source>
        <strain evidence="2 3">DSM 22694</strain>
    </source>
</reference>
<organism evidence="2 3">
    <name type="scientific">Rhodoferax saidenbachensis</name>
    <dbReference type="NCBI Taxonomy" id="1484693"/>
    <lineage>
        <taxon>Bacteria</taxon>
        <taxon>Pseudomonadati</taxon>
        <taxon>Pseudomonadota</taxon>
        <taxon>Betaproteobacteria</taxon>
        <taxon>Burkholderiales</taxon>
        <taxon>Comamonadaceae</taxon>
        <taxon>Rhodoferax</taxon>
    </lineage>
</organism>
<dbReference type="KEGG" id="rsb:RS694_03585"/>
<evidence type="ECO:0000313" key="2">
    <source>
        <dbReference type="EMBL" id="APW41724.1"/>
    </source>
</evidence>
<gene>
    <name evidence="2" type="ORF">RS694_03585</name>
</gene>
<dbReference type="eggNOG" id="ENOG50330E3">
    <property type="taxonomic scope" value="Bacteria"/>
</dbReference>
<sequence length="203" mass="22453">MQTRHRLFARWLASLAVLLTLGGCALPRMIDSEVQSFPGTATAVRDATYRFERLPSQQSDAASRDRVEAIAEQALTQAGLTRDDAQARYLVQTSLQIDTFARQTQRPPRGYGVFGGLGVGMGSPSFFITMEPPWYRYSVQLLLRERSSGQVAYETRAVFEGPWSDSTTLLPAIFEAALRDYPNPPTGPRKVVVELAPDGTLAR</sequence>
<evidence type="ECO:0000313" key="3">
    <source>
        <dbReference type="Proteomes" id="UP000186110"/>
    </source>
</evidence>
<dbReference type="STRING" id="1484693.RS694_03585"/>
<proteinExistence type="predicted"/>
<dbReference type="EMBL" id="CP019239">
    <property type="protein sequence ID" value="APW41724.1"/>
    <property type="molecule type" value="Genomic_DNA"/>
</dbReference>
<dbReference type="Proteomes" id="UP000186110">
    <property type="component" value="Chromosome"/>
</dbReference>
<dbReference type="RefSeq" id="WP_029706267.1">
    <property type="nucleotide sequence ID" value="NZ_CP019239.1"/>
</dbReference>
<dbReference type="AlphaFoldDB" id="A0A1P8K6U6"/>